<sequence length="305" mass="33249">MKKLLLIDTFNFLHRAFHALPGSFRDSNGEPTNAVYGVTSMLINIFDSIKPDYAVAALDGEKPTFRVGDFTGYKAHRAEIDPNLVSQIPKVFEVLDAFGVKKIVVEGYEADDVIGTLAKKFASKTCSVIIASNDRDLWQLINEHVTVMVPTTAGTAEWIGEQEVVSRLGIAPGQVVDYKALKGDASDNIPGVHGIGDKTARELVQAYGSVEEIYKNIAGIVSASVREKLANNAEEAVMSKHLATIITNAPFGVSLDECAYRAFNKAAVVEVLKRYNFKSLIRRLGFEVDEKKAPSAVSADQPPLF</sequence>
<gene>
    <name evidence="5" type="ORF">UX73_C0015G0012</name>
</gene>
<dbReference type="FunFam" id="1.10.150.20:FF:000003">
    <property type="entry name" value="DNA polymerase I"/>
    <property type="match status" value="1"/>
</dbReference>
<dbReference type="PATRIC" id="fig|1619122.3.peg.352"/>
<dbReference type="AlphaFoldDB" id="A0A0G1R0V4"/>
<organism evidence="5 6">
    <name type="scientific">candidate division WWE3 bacterium GW2011_GWC1_47_10</name>
    <dbReference type="NCBI Taxonomy" id="1619122"/>
    <lineage>
        <taxon>Bacteria</taxon>
        <taxon>Katanobacteria</taxon>
    </lineage>
</organism>
<dbReference type="Proteomes" id="UP000034873">
    <property type="component" value="Unassembled WGS sequence"/>
</dbReference>
<dbReference type="InterPro" id="IPR008918">
    <property type="entry name" value="HhH2"/>
</dbReference>
<dbReference type="InterPro" id="IPR002421">
    <property type="entry name" value="5-3_exonuclease"/>
</dbReference>
<evidence type="ECO:0000313" key="5">
    <source>
        <dbReference type="EMBL" id="KKU50767.1"/>
    </source>
</evidence>
<dbReference type="SUPFAM" id="SSF47807">
    <property type="entry name" value="5' to 3' exonuclease, C-terminal subdomain"/>
    <property type="match status" value="1"/>
</dbReference>
<name>A0A0G1R0V4_UNCKA</name>
<dbReference type="SMART" id="SM00279">
    <property type="entry name" value="HhH2"/>
    <property type="match status" value="1"/>
</dbReference>
<keyword evidence="2" id="KW-0378">Hydrolase</keyword>
<dbReference type="PANTHER" id="PTHR42646:SF2">
    <property type="entry name" value="5'-3' EXONUCLEASE FAMILY PROTEIN"/>
    <property type="match status" value="1"/>
</dbReference>
<dbReference type="CDD" id="cd09898">
    <property type="entry name" value="H3TH_53EXO"/>
    <property type="match status" value="1"/>
</dbReference>
<dbReference type="Pfam" id="PF02739">
    <property type="entry name" value="5_3_exonuc_N"/>
    <property type="match status" value="1"/>
</dbReference>
<dbReference type="SMART" id="SM00475">
    <property type="entry name" value="53EXOc"/>
    <property type="match status" value="1"/>
</dbReference>
<comment type="caution">
    <text evidence="5">The sequence shown here is derived from an EMBL/GenBank/DDBJ whole genome shotgun (WGS) entry which is preliminary data.</text>
</comment>
<dbReference type="GO" id="GO:0008409">
    <property type="term" value="F:5'-3' exonuclease activity"/>
    <property type="evidence" value="ECO:0007669"/>
    <property type="project" value="InterPro"/>
</dbReference>
<evidence type="ECO:0000256" key="2">
    <source>
        <dbReference type="ARBA" id="ARBA00022801"/>
    </source>
</evidence>
<evidence type="ECO:0000259" key="4">
    <source>
        <dbReference type="SMART" id="SM00475"/>
    </source>
</evidence>
<reference evidence="5 6" key="1">
    <citation type="journal article" date="2015" name="Nature">
        <title>rRNA introns, odd ribosomes, and small enigmatic genomes across a large radiation of phyla.</title>
        <authorList>
            <person name="Brown C.T."/>
            <person name="Hug L.A."/>
            <person name="Thomas B.C."/>
            <person name="Sharon I."/>
            <person name="Castelle C.J."/>
            <person name="Singh A."/>
            <person name="Wilkins M.J."/>
            <person name="Williams K.H."/>
            <person name="Banfield J.F."/>
        </authorList>
    </citation>
    <scope>NUCLEOTIDE SEQUENCE [LARGE SCALE GENOMIC DNA]</scope>
</reference>
<dbReference type="InterPro" id="IPR020045">
    <property type="entry name" value="DNA_polI_H3TH"/>
</dbReference>
<accession>A0A0G1R0V4</accession>
<dbReference type="CDD" id="cd09859">
    <property type="entry name" value="PIN_53EXO"/>
    <property type="match status" value="1"/>
</dbReference>
<evidence type="ECO:0000256" key="3">
    <source>
        <dbReference type="ARBA" id="ARBA00023125"/>
    </source>
</evidence>
<dbReference type="EMBL" id="LCNH01000015">
    <property type="protein sequence ID" value="KKU50767.1"/>
    <property type="molecule type" value="Genomic_DNA"/>
</dbReference>
<dbReference type="Pfam" id="PF01367">
    <property type="entry name" value="5_3_exonuc"/>
    <property type="match status" value="1"/>
</dbReference>
<dbReference type="GO" id="GO:0033567">
    <property type="term" value="P:DNA replication, Okazaki fragment processing"/>
    <property type="evidence" value="ECO:0007669"/>
    <property type="project" value="InterPro"/>
</dbReference>
<dbReference type="GO" id="GO:0003677">
    <property type="term" value="F:DNA binding"/>
    <property type="evidence" value="ECO:0007669"/>
    <property type="project" value="UniProtKB-KW"/>
</dbReference>
<dbReference type="InterPro" id="IPR029060">
    <property type="entry name" value="PIN-like_dom_sf"/>
</dbReference>
<protein>
    <recommendedName>
        <fullName evidence="4">5'-3' exonuclease domain-containing protein</fullName>
    </recommendedName>
</protein>
<dbReference type="STRING" id="1619122.UX73_C0015G0012"/>
<dbReference type="SUPFAM" id="SSF88723">
    <property type="entry name" value="PIN domain-like"/>
    <property type="match status" value="1"/>
</dbReference>
<evidence type="ECO:0000256" key="1">
    <source>
        <dbReference type="ARBA" id="ARBA00022722"/>
    </source>
</evidence>
<keyword evidence="3" id="KW-0238">DNA-binding</keyword>
<dbReference type="PANTHER" id="PTHR42646">
    <property type="entry name" value="FLAP ENDONUCLEASE XNI"/>
    <property type="match status" value="1"/>
</dbReference>
<dbReference type="Gene3D" id="1.10.150.20">
    <property type="entry name" value="5' to 3' exonuclease, C-terminal subdomain"/>
    <property type="match status" value="1"/>
</dbReference>
<feature type="domain" description="5'-3' exonuclease" evidence="4">
    <location>
        <begin position="2"/>
        <end position="261"/>
    </location>
</feature>
<dbReference type="GO" id="GO:0017108">
    <property type="term" value="F:5'-flap endonuclease activity"/>
    <property type="evidence" value="ECO:0007669"/>
    <property type="project" value="InterPro"/>
</dbReference>
<proteinExistence type="predicted"/>
<dbReference type="Gene3D" id="3.40.50.1010">
    <property type="entry name" value="5'-nuclease"/>
    <property type="match status" value="1"/>
</dbReference>
<dbReference type="InterPro" id="IPR036279">
    <property type="entry name" value="5-3_exonuclease_C_sf"/>
</dbReference>
<dbReference type="InterPro" id="IPR020046">
    <property type="entry name" value="5-3_exonucl_a-hlix_arch_N"/>
</dbReference>
<evidence type="ECO:0000313" key="6">
    <source>
        <dbReference type="Proteomes" id="UP000034873"/>
    </source>
</evidence>
<dbReference type="InterPro" id="IPR038969">
    <property type="entry name" value="FEN"/>
</dbReference>
<keyword evidence="1" id="KW-0540">Nuclease</keyword>